<dbReference type="AlphaFoldDB" id="M0QFT0"/>
<evidence type="ECO:0000256" key="5">
    <source>
        <dbReference type="ARBA" id="ARBA00022989"/>
    </source>
</evidence>
<evidence type="ECO:0000313" key="9">
    <source>
        <dbReference type="EMBL" id="GAC67171.1"/>
    </source>
</evidence>
<evidence type="ECO:0000256" key="3">
    <source>
        <dbReference type="ARBA" id="ARBA00022679"/>
    </source>
</evidence>
<keyword evidence="6 8" id="KW-0472">Membrane</keyword>
<keyword evidence="10" id="KW-1185">Reference proteome</keyword>
<comment type="caution">
    <text evidence="9">The sequence shown here is derived from an EMBL/GenBank/DDBJ whole genome shotgun (WGS) entry which is preliminary data.</text>
</comment>
<feature type="transmembrane region" description="Helical" evidence="8">
    <location>
        <begin position="387"/>
        <end position="408"/>
    </location>
</feature>
<feature type="transmembrane region" description="Helical" evidence="8">
    <location>
        <begin position="337"/>
        <end position="356"/>
    </location>
</feature>
<keyword evidence="5 8" id="KW-1133">Transmembrane helix</keyword>
<dbReference type="GO" id="GO:0016758">
    <property type="term" value="F:hexosyltransferase activity"/>
    <property type="evidence" value="ECO:0007669"/>
    <property type="project" value="InterPro"/>
</dbReference>
<feature type="transmembrane region" description="Helical" evidence="8">
    <location>
        <begin position="94"/>
        <end position="115"/>
    </location>
</feature>
<dbReference type="STRING" id="1223545.GS4_06_00170"/>
<name>M0QFT0_9ACTN</name>
<reference evidence="9 10" key="1">
    <citation type="submission" date="2013-01" db="EMBL/GenBank/DDBJ databases">
        <title>Whole genome shotgun sequence of Gordonia soli NBRC 108243.</title>
        <authorList>
            <person name="Isaki-Nakamura S."/>
            <person name="Hosoyama A."/>
            <person name="Tsuchikane K."/>
            <person name="Ando Y."/>
            <person name="Baba S."/>
            <person name="Ohji S."/>
            <person name="Hamada M."/>
            <person name="Tamura T."/>
            <person name="Yamazoe A."/>
            <person name="Yamazaki S."/>
            <person name="Fujita N."/>
        </authorList>
    </citation>
    <scope>NUCLEOTIDE SEQUENCE [LARGE SCALE GENOMIC DNA]</scope>
    <source>
        <strain evidence="9 10">NBRC 108243</strain>
    </source>
</reference>
<dbReference type="Pfam" id="PF09594">
    <property type="entry name" value="GT87"/>
    <property type="match status" value="1"/>
</dbReference>
<keyword evidence="2" id="KW-1003">Cell membrane</keyword>
<evidence type="ECO:0000313" key="10">
    <source>
        <dbReference type="Proteomes" id="UP000011666"/>
    </source>
</evidence>
<feature type="transmembrane region" description="Helical" evidence="8">
    <location>
        <begin position="312"/>
        <end position="330"/>
    </location>
</feature>
<dbReference type="RefSeq" id="WP_007618088.1">
    <property type="nucleotide sequence ID" value="NZ_BANX01000006.1"/>
</dbReference>
<evidence type="ECO:0000256" key="7">
    <source>
        <dbReference type="ARBA" id="ARBA00024033"/>
    </source>
</evidence>
<evidence type="ECO:0000256" key="2">
    <source>
        <dbReference type="ARBA" id="ARBA00022475"/>
    </source>
</evidence>
<evidence type="ECO:0000256" key="4">
    <source>
        <dbReference type="ARBA" id="ARBA00022692"/>
    </source>
</evidence>
<evidence type="ECO:0000256" key="8">
    <source>
        <dbReference type="SAM" id="Phobius"/>
    </source>
</evidence>
<evidence type="ECO:0000256" key="1">
    <source>
        <dbReference type="ARBA" id="ARBA00004651"/>
    </source>
</evidence>
<protein>
    <submittedName>
        <fullName evidence="9">Putative glycosyltransferase</fullName>
    </submittedName>
</protein>
<keyword evidence="4 8" id="KW-0812">Transmembrane</keyword>
<feature type="transmembrane region" description="Helical" evidence="8">
    <location>
        <begin position="262"/>
        <end position="283"/>
    </location>
</feature>
<feature type="transmembrane region" description="Helical" evidence="8">
    <location>
        <begin position="200"/>
        <end position="218"/>
    </location>
</feature>
<evidence type="ECO:0000256" key="6">
    <source>
        <dbReference type="ARBA" id="ARBA00023136"/>
    </source>
</evidence>
<keyword evidence="3 9" id="KW-0808">Transferase</keyword>
<accession>M0QFT0</accession>
<comment type="subcellular location">
    <subcellularLocation>
        <location evidence="1">Cell membrane</location>
        <topology evidence="1">Multi-pass membrane protein</topology>
    </subcellularLocation>
</comment>
<sequence length="449" mass="49799">MKLRRPGLTAAAAVVVMLLALWLQDVIVPYTTPFWGLFDNQLDLDVYREGARTVLDGGNLYDAKLLGQMDYTYAPISIILFTPFTWVSFGAARIIWSAGIFVALYLVIIIGFRSLGRQVTWPLRAVGLALVAVAMLIEPVRTTIWYGQINVFLMWLICADLLRPDGARGRGAGVGIAAGIKLTPLIFVLYLALLKRWRTLAGVAAGFVATMTVGVVLFPRESWSYWTGKLFDSDRVGVPQTPGNQSLRGLLANLLHSDSPNVFAWGALALLGIGLGMYAAMLAHRHGQELLAITLVGMTSCVVSPMSWGHHWVWFVPLIVIAVHLLLDLSRPVRQRTLVGAGLVAGMLVTLAWRTYFNYPFWFVTRTVPDAYLVGLFFKTGIGWLRWFTYFPYNFVFLGVAIATIVVYRRRPIPEVGAVADGGSADADRVDDSTRSPLTWTDRVRSWRS</sequence>
<organism evidence="9 10">
    <name type="scientific">Gordonia soli NBRC 108243</name>
    <dbReference type="NCBI Taxonomy" id="1223545"/>
    <lineage>
        <taxon>Bacteria</taxon>
        <taxon>Bacillati</taxon>
        <taxon>Actinomycetota</taxon>
        <taxon>Actinomycetes</taxon>
        <taxon>Mycobacteriales</taxon>
        <taxon>Gordoniaceae</taxon>
        <taxon>Gordonia</taxon>
    </lineage>
</organism>
<dbReference type="eggNOG" id="COG5650">
    <property type="taxonomic scope" value="Bacteria"/>
</dbReference>
<dbReference type="GO" id="GO:0005886">
    <property type="term" value="C:plasma membrane"/>
    <property type="evidence" value="ECO:0007669"/>
    <property type="project" value="UniProtKB-SubCell"/>
</dbReference>
<gene>
    <name evidence="9" type="ORF">GS4_06_00170</name>
</gene>
<dbReference type="Proteomes" id="UP000011666">
    <property type="component" value="Unassembled WGS sequence"/>
</dbReference>
<feature type="transmembrane region" description="Helical" evidence="8">
    <location>
        <begin position="121"/>
        <end position="137"/>
    </location>
</feature>
<proteinExistence type="inferred from homology"/>
<feature type="transmembrane region" description="Helical" evidence="8">
    <location>
        <begin position="290"/>
        <end position="306"/>
    </location>
</feature>
<feature type="transmembrane region" description="Helical" evidence="8">
    <location>
        <begin position="174"/>
        <end position="193"/>
    </location>
</feature>
<dbReference type="InterPro" id="IPR018584">
    <property type="entry name" value="GT87"/>
</dbReference>
<dbReference type="EMBL" id="BANX01000006">
    <property type="protein sequence ID" value="GAC67171.1"/>
    <property type="molecule type" value="Genomic_DNA"/>
</dbReference>
<comment type="similarity">
    <text evidence="7">Belongs to the glycosyltransferase 87 family.</text>
</comment>